<dbReference type="GO" id="GO:0004519">
    <property type="term" value="F:endonuclease activity"/>
    <property type="evidence" value="ECO:0007669"/>
    <property type="project" value="UniProtKB-KW"/>
</dbReference>
<dbReference type="PANTHER" id="PTHR30408">
    <property type="entry name" value="TYPE-1 RESTRICTION ENZYME ECOKI SPECIFICITY PROTEIN"/>
    <property type="match status" value="1"/>
</dbReference>
<keyword evidence="1" id="KW-0680">Restriction system</keyword>
<dbReference type="RefSeq" id="WP_231318384.1">
    <property type="nucleotide sequence ID" value="NZ_CP088156.1"/>
</dbReference>
<dbReference type="PANTHER" id="PTHR30408:SF12">
    <property type="entry name" value="TYPE I RESTRICTION ENZYME MJAVIII SPECIFICITY SUBUNIT"/>
    <property type="match status" value="1"/>
</dbReference>
<keyword evidence="3" id="KW-0378">Hydrolase</keyword>
<sequence>MPKACTALKVPLAKIAQVRPGLSFREAIRHVEGGSISVVQAGDIGVDGVINPAELLRIAVVPVQGGIPELKQGQVLLQSRGQSYRAGVVPPHHGAMVATASLLVITPGATVLSAYLAHFLNDPVTQAELRKRAAGATIANLKRSELEDLEVLVPSLEDQKRIVALGEALRQQSRIEARLVELRRIQLRALIEERAERNRGR</sequence>
<dbReference type="Proteomes" id="UP001431010">
    <property type="component" value="Chromosome"/>
</dbReference>
<evidence type="ECO:0000256" key="1">
    <source>
        <dbReference type="ARBA" id="ARBA00022747"/>
    </source>
</evidence>
<keyword evidence="3" id="KW-0255">Endonuclease</keyword>
<keyword evidence="4" id="KW-1185">Reference proteome</keyword>
<keyword evidence="3" id="KW-0540">Nuclease</keyword>
<protein>
    <submittedName>
        <fullName evidence="3">Restriction endonuclease subunit S</fullName>
    </submittedName>
</protein>
<evidence type="ECO:0000313" key="3">
    <source>
        <dbReference type="EMBL" id="UFZ02598.1"/>
    </source>
</evidence>
<name>A0ABY3R758_9BRAD</name>
<dbReference type="InterPro" id="IPR052021">
    <property type="entry name" value="Type-I_RS_S_subunit"/>
</dbReference>
<proteinExistence type="predicted"/>
<gene>
    <name evidence="3" type="ORF">LQG66_25385</name>
</gene>
<dbReference type="EMBL" id="CP088156">
    <property type="protein sequence ID" value="UFZ02598.1"/>
    <property type="molecule type" value="Genomic_DNA"/>
</dbReference>
<evidence type="ECO:0000256" key="2">
    <source>
        <dbReference type="ARBA" id="ARBA00023125"/>
    </source>
</evidence>
<dbReference type="SUPFAM" id="SSF116734">
    <property type="entry name" value="DNA methylase specificity domain"/>
    <property type="match status" value="1"/>
</dbReference>
<dbReference type="CDD" id="cd16961">
    <property type="entry name" value="RMtype1_S_TRD-CR_like"/>
    <property type="match status" value="1"/>
</dbReference>
<organism evidence="3 4">
    <name type="scientific">Bradyrhizobium ontarionense</name>
    <dbReference type="NCBI Taxonomy" id="2898149"/>
    <lineage>
        <taxon>Bacteria</taxon>
        <taxon>Pseudomonadati</taxon>
        <taxon>Pseudomonadota</taxon>
        <taxon>Alphaproteobacteria</taxon>
        <taxon>Hyphomicrobiales</taxon>
        <taxon>Nitrobacteraceae</taxon>
        <taxon>Bradyrhizobium</taxon>
    </lineage>
</organism>
<dbReference type="InterPro" id="IPR044946">
    <property type="entry name" value="Restrct_endonuc_typeI_TRD_sf"/>
</dbReference>
<keyword evidence="2" id="KW-0238">DNA-binding</keyword>
<reference evidence="3" key="1">
    <citation type="journal article" date="2024" name="Antonie Van Leeuwenhoek">
        <title>Bradyrhizobium ontarionense sp. nov., a novel bacterial symbiont isolated from Aeschynomene indica (Indian jointvetch), harbours photosynthesis, nitrogen fixation and nitrous oxide (N2O) reductase genes.</title>
        <authorList>
            <person name="Bromfield E.S.P."/>
            <person name="Cloutier S."/>
        </authorList>
    </citation>
    <scope>NUCLEOTIDE SEQUENCE</scope>
    <source>
        <strain evidence="3">A19</strain>
    </source>
</reference>
<accession>A0ABY3R758</accession>
<dbReference type="Gene3D" id="3.90.220.20">
    <property type="entry name" value="DNA methylase specificity domains"/>
    <property type="match status" value="1"/>
</dbReference>
<evidence type="ECO:0000313" key="4">
    <source>
        <dbReference type="Proteomes" id="UP001431010"/>
    </source>
</evidence>